<dbReference type="SUPFAM" id="SSF52833">
    <property type="entry name" value="Thioredoxin-like"/>
    <property type="match status" value="1"/>
</dbReference>
<proteinExistence type="predicted"/>
<dbReference type="InterPro" id="IPR050455">
    <property type="entry name" value="Tpx_Peroxidase_subfamily"/>
</dbReference>
<evidence type="ECO:0000256" key="2">
    <source>
        <dbReference type="ARBA" id="ARBA00022862"/>
    </source>
</evidence>
<reference evidence="6 7" key="1">
    <citation type="submission" date="2023-02" db="EMBL/GenBank/DDBJ databases">
        <title>Genome sequence of Lacticaseibacillus sp. KACC 23028.</title>
        <authorList>
            <person name="Kim S."/>
            <person name="Heo J."/>
            <person name="Kwon S.-W."/>
        </authorList>
    </citation>
    <scope>NUCLEOTIDE SEQUENCE [LARGE SCALE GENOMIC DNA]</scope>
    <source>
        <strain evidence="6 7">KACC 23028</strain>
    </source>
</reference>
<dbReference type="Gene3D" id="3.40.30.10">
    <property type="entry name" value="Glutaredoxin"/>
    <property type="match status" value="1"/>
</dbReference>
<dbReference type="PROSITE" id="PS51352">
    <property type="entry name" value="THIOREDOXIN_2"/>
    <property type="match status" value="1"/>
</dbReference>
<evidence type="ECO:0000256" key="1">
    <source>
        <dbReference type="ARBA" id="ARBA00022559"/>
    </source>
</evidence>
<keyword evidence="3" id="KW-1015">Disulfide bond</keyword>
<dbReference type="PANTHER" id="PTHR43110">
    <property type="entry name" value="THIOL PEROXIDASE"/>
    <property type="match status" value="1"/>
</dbReference>
<feature type="domain" description="Thioredoxin" evidence="5">
    <location>
        <begin position="17"/>
        <end position="165"/>
    </location>
</feature>
<gene>
    <name evidence="6" type="ORF">PQ472_02615</name>
</gene>
<protein>
    <submittedName>
        <fullName evidence="6">Peroxiredoxin</fullName>
    </submittedName>
</protein>
<evidence type="ECO:0000256" key="3">
    <source>
        <dbReference type="ARBA" id="ARBA00023157"/>
    </source>
</evidence>
<name>A0ABY7WSP3_9LACO</name>
<dbReference type="PANTHER" id="PTHR43110:SF1">
    <property type="entry name" value="THIOL PEROXIDASE"/>
    <property type="match status" value="1"/>
</dbReference>
<dbReference type="InterPro" id="IPR000866">
    <property type="entry name" value="AhpC/TSA"/>
</dbReference>
<keyword evidence="7" id="KW-1185">Reference proteome</keyword>
<dbReference type="Proteomes" id="UP001220377">
    <property type="component" value="Chromosome"/>
</dbReference>
<evidence type="ECO:0000259" key="5">
    <source>
        <dbReference type="PROSITE" id="PS51352"/>
    </source>
</evidence>
<keyword evidence="1" id="KW-0575">Peroxidase</keyword>
<organism evidence="6 7">
    <name type="scientific">Lacticaseibacillus pabuli</name>
    <dbReference type="NCBI Taxonomy" id="3025672"/>
    <lineage>
        <taxon>Bacteria</taxon>
        <taxon>Bacillati</taxon>
        <taxon>Bacillota</taxon>
        <taxon>Bacilli</taxon>
        <taxon>Lactobacillales</taxon>
        <taxon>Lactobacillaceae</taxon>
        <taxon>Lacticaseibacillus</taxon>
    </lineage>
</organism>
<evidence type="ECO:0000256" key="4">
    <source>
        <dbReference type="ARBA" id="ARBA00023284"/>
    </source>
</evidence>
<sequence>MEITRHGEKQETNGNVPALGHKVPDFAVTTAEGTKLTAADLKGEYTLISVVPDINTRVCSISTKTFNKSVDEFKNVHFLTVSTNTNKEQEDWCAAEGVKSMKLVSDADHNFGDAFGLYVPSNGTDARSVWILNPDDEIAYREVITEQTEEPDYSAALAYLEAHQNA</sequence>
<dbReference type="EMBL" id="CP117884">
    <property type="protein sequence ID" value="WDF83146.1"/>
    <property type="molecule type" value="Genomic_DNA"/>
</dbReference>
<dbReference type="RefSeq" id="WP_274261100.1">
    <property type="nucleotide sequence ID" value="NZ_CP117884.1"/>
</dbReference>
<dbReference type="InterPro" id="IPR002065">
    <property type="entry name" value="TPX"/>
</dbReference>
<accession>A0ABY7WSP3</accession>
<dbReference type="InterPro" id="IPR036249">
    <property type="entry name" value="Thioredoxin-like_sf"/>
</dbReference>
<keyword evidence="1" id="KW-0560">Oxidoreductase</keyword>
<keyword evidence="4" id="KW-0676">Redox-active center</keyword>
<evidence type="ECO:0000313" key="6">
    <source>
        <dbReference type="EMBL" id="WDF83146.1"/>
    </source>
</evidence>
<evidence type="ECO:0000313" key="7">
    <source>
        <dbReference type="Proteomes" id="UP001220377"/>
    </source>
</evidence>
<keyword evidence="2" id="KW-0049">Antioxidant</keyword>
<dbReference type="Pfam" id="PF00578">
    <property type="entry name" value="AhpC-TSA"/>
    <property type="match status" value="1"/>
</dbReference>
<dbReference type="CDD" id="cd03014">
    <property type="entry name" value="PRX_Atyp2cys"/>
    <property type="match status" value="1"/>
</dbReference>
<dbReference type="InterPro" id="IPR013766">
    <property type="entry name" value="Thioredoxin_domain"/>
</dbReference>